<dbReference type="EMBL" id="ML996123">
    <property type="protein sequence ID" value="KAF2736594.1"/>
    <property type="molecule type" value="Genomic_DNA"/>
</dbReference>
<feature type="domain" description="F-box" evidence="1">
    <location>
        <begin position="7"/>
        <end position="46"/>
    </location>
</feature>
<dbReference type="Gene3D" id="1.20.1280.50">
    <property type="match status" value="1"/>
</dbReference>
<keyword evidence="3" id="KW-1185">Reference proteome</keyword>
<comment type="caution">
    <text evidence="2">The sequence shown here is derived from an EMBL/GenBank/DDBJ whole genome shotgun (WGS) entry which is preliminary data.</text>
</comment>
<sequence>MVLSLSNELLCNILSNLIEDKKTLCAVARVCPRLRDIAQDILFREAHLDVNSKRYSQFYLALQQRPQLHSRVHRLQIALPEEVDSSRVKKHINNLLDNLSGLRDFSFVGQPYNPFYEPKYFRPAFLKSKDFPVLRTIQWRFQICPEMLGHFMLLPSIQKIYLQGLRSDSDQEALYEQFEEKMHQSPLTELHVFSTQPLPFKAFQSLLSLPKSLSLLHINESGGRQVSGDSIPSLLHAVRDTLRELYIFNRTVSITPPSTPANLSGFLNLRRLWMPFRHLNTPLGPTEGPIQHNLAHLLPACLMELKMFYVSGDNAVILKKGHPTKAQMNDCLISLAEGKARSFPQLVLVILEEQDSGVESAQWVAPRPMQWIPILDLMRDFKASLIRFRLIAGVLHYKTNPLPSDRL</sequence>
<dbReference type="CDD" id="cd09917">
    <property type="entry name" value="F-box_SF"/>
    <property type="match status" value="1"/>
</dbReference>
<dbReference type="SUPFAM" id="SSF81383">
    <property type="entry name" value="F-box domain"/>
    <property type="match status" value="1"/>
</dbReference>
<dbReference type="InterPro" id="IPR036047">
    <property type="entry name" value="F-box-like_dom_sf"/>
</dbReference>
<dbReference type="InterPro" id="IPR001810">
    <property type="entry name" value="F-box_dom"/>
</dbReference>
<dbReference type="OrthoDB" id="3719074at2759"/>
<proteinExistence type="predicted"/>
<accession>A0A9P4R4K4</accession>
<evidence type="ECO:0000259" key="1">
    <source>
        <dbReference type="Pfam" id="PF12937"/>
    </source>
</evidence>
<organism evidence="2 3">
    <name type="scientific">Polyplosphaeria fusca</name>
    <dbReference type="NCBI Taxonomy" id="682080"/>
    <lineage>
        <taxon>Eukaryota</taxon>
        <taxon>Fungi</taxon>
        <taxon>Dikarya</taxon>
        <taxon>Ascomycota</taxon>
        <taxon>Pezizomycotina</taxon>
        <taxon>Dothideomycetes</taxon>
        <taxon>Pleosporomycetidae</taxon>
        <taxon>Pleosporales</taxon>
        <taxon>Tetraplosphaeriaceae</taxon>
        <taxon>Polyplosphaeria</taxon>
    </lineage>
</organism>
<reference evidence="2" key="1">
    <citation type="journal article" date="2020" name="Stud. Mycol.">
        <title>101 Dothideomycetes genomes: a test case for predicting lifestyles and emergence of pathogens.</title>
        <authorList>
            <person name="Haridas S."/>
            <person name="Albert R."/>
            <person name="Binder M."/>
            <person name="Bloem J."/>
            <person name="Labutti K."/>
            <person name="Salamov A."/>
            <person name="Andreopoulos B."/>
            <person name="Baker S."/>
            <person name="Barry K."/>
            <person name="Bills G."/>
            <person name="Bluhm B."/>
            <person name="Cannon C."/>
            <person name="Castanera R."/>
            <person name="Culley D."/>
            <person name="Daum C."/>
            <person name="Ezra D."/>
            <person name="Gonzalez J."/>
            <person name="Henrissat B."/>
            <person name="Kuo A."/>
            <person name="Liang C."/>
            <person name="Lipzen A."/>
            <person name="Lutzoni F."/>
            <person name="Magnuson J."/>
            <person name="Mondo S."/>
            <person name="Nolan M."/>
            <person name="Ohm R."/>
            <person name="Pangilinan J."/>
            <person name="Park H.-J."/>
            <person name="Ramirez L."/>
            <person name="Alfaro M."/>
            <person name="Sun H."/>
            <person name="Tritt A."/>
            <person name="Yoshinaga Y."/>
            <person name="Zwiers L.-H."/>
            <person name="Turgeon B."/>
            <person name="Goodwin S."/>
            <person name="Spatafora J."/>
            <person name="Crous P."/>
            <person name="Grigoriev I."/>
        </authorList>
    </citation>
    <scope>NUCLEOTIDE SEQUENCE</scope>
    <source>
        <strain evidence="2">CBS 125425</strain>
    </source>
</reference>
<dbReference type="Proteomes" id="UP000799444">
    <property type="component" value="Unassembled WGS sequence"/>
</dbReference>
<dbReference type="Pfam" id="PF12937">
    <property type="entry name" value="F-box-like"/>
    <property type="match status" value="1"/>
</dbReference>
<gene>
    <name evidence="2" type="ORF">EJ04DRAFT_562268</name>
</gene>
<protein>
    <recommendedName>
        <fullName evidence="1">F-box domain-containing protein</fullName>
    </recommendedName>
</protein>
<evidence type="ECO:0000313" key="3">
    <source>
        <dbReference type="Proteomes" id="UP000799444"/>
    </source>
</evidence>
<name>A0A9P4R4K4_9PLEO</name>
<evidence type="ECO:0000313" key="2">
    <source>
        <dbReference type="EMBL" id="KAF2736594.1"/>
    </source>
</evidence>
<dbReference type="AlphaFoldDB" id="A0A9P4R4K4"/>